<gene>
    <name evidence="9" type="ORF">CcaverHIS019_0303620</name>
</gene>
<evidence type="ECO:0000256" key="2">
    <source>
        <dbReference type="ARBA" id="ARBA00022723"/>
    </source>
</evidence>
<feature type="region of interest" description="Disordered" evidence="7">
    <location>
        <begin position="1"/>
        <end position="26"/>
    </location>
</feature>
<dbReference type="InterPro" id="IPR036864">
    <property type="entry name" value="Zn2-C6_fun-type_DNA-bd_sf"/>
</dbReference>
<dbReference type="GeneID" id="85494162"/>
<dbReference type="AlphaFoldDB" id="A0AA48L294"/>
<feature type="compositionally biased region" description="Low complexity" evidence="7">
    <location>
        <begin position="13"/>
        <end position="22"/>
    </location>
</feature>
<feature type="compositionally biased region" description="Basic residues" evidence="7">
    <location>
        <begin position="85"/>
        <end position="94"/>
    </location>
</feature>
<proteinExistence type="predicted"/>
<evidence type="ECO:0000259" key="8">
    <source>
        <dbReference type="PROSITE" id="PS50048"/>
    </source>
</evidence>
<dbReference type="InterPro" id="IPR001138">
    <property type="entry name" value="Zn2Cys6_DnaBD"/>
</dbReference>
<feature type="compositionally biased region" description="Basic and acidic residues" evidence="7">
    <location>
        <begin position="95"/>
        <end position="116"/>
    </location>
</feature>
<keyword evidence="10" id="KW-1185">Reference proteome</keyword>
<dbReference type="KEGG" id="ccac:CcaHIS019_0303620"/>
<dbReference type="GO" id="GO:0008270">
    <property type="term" value="F:zinc ion binding"/>
    <property type="evidence" value="ECO:0007669"/>
    <property type="project" value="InterPro"/>
</dbReference>
<dbReference type="InterPro" id="IPR051089">
    <property type="entry name" value="prtT"/>
</dbReference>
<dbReference type="CDD" id="cd12148">
    <property type="entry name" value="fungal_TF_MHR"/>
    <property type="match status" value="1"/>
</dbReference>
<organism evidence="9 10">
    <name type="scientific">Cutaneotrichosporon cavernicola</name>
    <dbReference type="NCBI Taxonomy" id="279322"/>
    <lineage>
        <taxon>Eukaryota</taxon>
        <taxon>Fungi</taxon>
        <taxon>Dikarya</taxon>
        <taxon>Basidiomycota</taxon>
        <taxon>Agaricomycotina</taxon>
        <taxon>Tremellomycetes</taxon>
        <taxon>Trichosporonales</taxon>
        <taxon>Trichosporonaceae</taxon>
        <taxon>Cutaneotrichosporon</taxon>
    </lineage>
</organism>
<evidence type="ECO:0000256" key="1">
    <source>
        <dbReference type="ARBA" id="ARBA00004123"/>
    </source>
</evidence>
<evidence type="ECO:0000256" key="6">
    <source>
        <dbReference type="ARBA" id="ARBA00023242"/>
    </source>
</evidence>
<evidence type="ECO:0000313" key="9">
    <source>
        <dbReference type="EMBL" id="BEI90292.1"/>
    </source>
</evidence>
<dbReference type="Gene3D" id="4.10.240.10">
    <property type="entry name" value="Zn(2)-C6 fungal-type DNA-binding domain"/>
    <property type="match status" value="1"/>
</dbReference>
<dbReference type="PANTHER" id="PTHR31845:SF17">
    <property type="entry name" value="ZN(II)2CYS6 TRANSCRIPTION FACTOR (EUROFUNG)"/>
    <property type="match status" value="1"/>
</dbReference>
<name>A0AA48L294_9TREE</name>
<dbReference type="EMBL" id="AP028214">
    <property type="protein sequence ID" value="BEI90292.1"/>
    <property type="molecule type" value="Genomic_DNA"/>
</dbReference>
<keyword evidence="3" id="KW-0805">Transcription regulation</keyword>
<keyword evidence="5" id="KW-0804">Transcription</keyword>
<dbReference type="SUPFAM" id="SSF57701">
    <property type="entry name" value="Zn2/Cys6 DNA-binding domain"/>
    <property type="match status" value="1"/>
</dbReference>
<dbReference type="GO" id="GO:0005634">
    <property type="term" value="C:nucleus"/>
    <property type="evidence" value="ECO:0007669"/>
    <property type="project" value="UniProtKB-SubCell"/>
</dbReference>
<keyword evidence="2" id="KW-0479">Metal-binding</keyword>
<evidence type="ECO:0000313" key="10">
    <source>
        <dbReference type="Proteomes" id="UP001233271"/>
    </source>
</evidence>
<dbReference type="Pfam" id="PF04082">
    <property type="entry name" value="Fungal_trans"/>
    <property type="match status" value="1"/>
</dbReference>
<accession>A0AA48L294</accession>
<dbReference type="PROSITE" id="PS50048">
    <property type="entry name" value="ZN2_CY6_FUNGAL_2"/>
    <property type="match status" value="1"/>
</dbReference>
<dbReference type="PROSITE" id="PS00463">
    <property type="entry name" value="ZN2_CY6_FUNGAL_1"/>
    <property type="match status" value="1"/>
</dbReference>
<evidence type="ECO:0000256" key="3">
    <source>
        <dbReference type="ARBA" id="ARBA00023015"/>
    </source>
</evidence>
<dbReference type="SMART" id="SM00906">
    <property type="entry name" value="Fungal_trans"/>
    <property type="match status" value="1"/>
</dbReference>
<dbReference type="GO" id="GO:0000976">
    <property type="term" value="F:transcription cis-regulatory region binding"/>
    <property type="evidence" value="ECO:0007669"/>
    <property type="project" value="TreeGrafter"/>
</dbReference>
<dbReference type="PANTHER" id="PTHR31845">
    <property type="entry name" value="FINGER DOMAIN PROTEIN, PUTATIVE-RELATED"/>
    <property type="match status" value="1"/>
</dbReference>
<keyword evidence="4" id="KW-0238">DNA-binding</keyword>
<evidence type="ECO:0000256" key="4">
    <source>
        <dbReference type="ARBA" id="ARBA00023125"/>
    </source>
</evidence>
<keyword evidence="6" id="KW-0539">Nucleus</keyword>
<comment type="subcellular location">
    <subcellularLocation>
        <location evidence="1">Nucleus</location>
    </subcellularLocation>
</comment>
<dbReference type="Proteomes" id="UP001233271">
    <property type="component" value="Chromosome 3"/>
</dbReference>
<sequence>MLPKSPTAELDEAASPPAASSSLGPKPVAKISCLACRAAKRKCLTPDAFTVCKRCTDQGIECEYQKHRRGRRKKNPDNVPATSRSRSRSRSRSPSRHDTSPSRPLVDRGRPERDNSISRSAIRSHSIRFSHVVPVEGDSSPYIPRPTSQPPATGGANLALLRTDCPDPVMSGFLSEADAYELFEFYFHHLNVAVAILDPVLHTATYCRDKSPLLFSAVLTVTAKIIRPEAYPSCLFIANKLVGQAVEFGLCSIEIVQAIIMLTHWKKADDSTSWRKVGYAIRMAQELRLNQRAPRPLPRNERQAREILNKERCWLNLIVADYHLAMHHSLPRMINQDDVDDPMEWITEHPHLPCPGEAVIAPWISFSRLCRLFADMLAGMNGSPSNLRSLHWLEMEYKRWNRRWIEKNSEYGFLQQQVAMVKLCGSLLHFHICEYHLLFTARYRSSGATLDTSEPSPLSYAFAECADVALGLLEIFQTDFVANDYLPFCFNMTWVGVAITSVWLVKNIGAMDKMDRKAVIRKLTEVADSTATASRSSEDMPAYTHRLIKHLLDSVCPEWHLASTKSSAVPAGDGDGGSSTSGPTPGIAIAPPQTWNMPSAQQMIQETLWHPSVFQDIPTLRTPAQHNQCTTGNSAYHPPQPDSIPQPITSDVLFPAADDDIWKLLFPL</sequence>
<evidence type="ECO:0000256" key="7">
    <source>
        <dbReference type="SAM" id="MobiDB-lite"/>
    </source>
</evidence>
<protein>
    <recommendedName>
        <fullName evidence="8">Zn(2)-C6 fungal-type domain-containing protein</fullName>
    </recommendedName>
</protein>
<feature type="region of interest" description="Disordered" evidence="7">
    <location>
        <begin position="66"/>
        <end position="120"/>
    </location>
</feature>
<dbReference type="RefSeq" id="XP_060455557.1">
    <property type="nucleotide sequence ID" value="XM_060598800.1"/>
</dbReference>
<dbReference type="InterPro" id="IPR007219">
    <property type="entry name" value="XnlR_reg_dom"/>
</dbReference>
<dbReference type="GO" id="GO:0000981">
    <property type="term" value="F:DNA-binding transcription factor activity, RNA polymerase II-specific"/>
    <property type="evidence" value="ECO:0007669"/>
    <property type="project" value="InterPro"/>
</dbReference>
<feature type="region of interest" description="Disordered" evidence="7">
    <location>
        <begin position="566"/>
        <end position="594"/>
    </location>
</feature>
<feature type="domain" description="Zn(2)-C6 fungal-type" evidence="8">
    <location>
        <begin position="32"/>
        <end position="64"/>
    </location>
</feature>
<dbReference type="CDD" id="cd00067">
    <property type="entry name" value="GAL4"/>
    <property type="match status" value="1"/>
</dbReference>
<reference evidence="9" key="1">
    <citation type="journal article" date="2023" name="BMC Genomics">
        <title>Chromosome-level genome assemblies of Cutaneotrichosporon spp. (Trichosporonales, Basidiomycota) reveal imbalanced evolution between nucleotide sequences and chromosome synteny.</title>
        <authorList>
            <person name="Kobayashi Y."/>
            <person name="Kayamori A."/>
            <person name="Aoki K."/>
            <person name="Shiwa Y."/>
            <person name="Matsutani M."/>
            <person name="Fujita N."/>
            <person name="Sugita T."/>
            <person name="Iwasaki W."/>
            <person name="Tanaka N."/>
            <person name="Takashima M."/>
        </authorList>
    </citation>
    <scope>NUCLEOTIDE SEQUENCE</scope>
    <source>
        <strain evidence="9">HIS019</strain>
    </source>
</reference>
<evidence type="ECO:0000256" key="5">
    <source>
        <dbReference type="ARBA" id="ARBA00023163"/>
    </source>
</evidence>
<dbReference type="GO" id="GO:0006351">
    <property type="term" value="P:DNA-templated transcription"/>
    <property type="evidence" value="ECO:0007669"/>
    <property type="project" value="InterPro"/>
</dbReference>